<dbReference type="Gene3D" id="3.90.550.10">
    <property type="entry name" value="Spore Coat Polysaccharide Biosynthesis Protein SpsA, Chain A"/>
    <property type="match status" value="1"/>
</dbReference>
<sequence>MSRKVAALVLAAGASSRLGQPKQLVEFHGERLIDRAIRIAQQAGASPIFVVLGAEHERILDALTTSDSGTRILINKGWKRGMASSLALGAAAAERVGADDLLVLTCDQVTVTPEHLMRLMEGSHREHVVASYYSGRRGIPALFPDFAFHALQDLTGDTGARDLLQDDAVFTVPLPGGEFDVDTPEDLHRLRAMEHDSAHSRVQIGSIEDTKRSPAEDLA</sequence>
<protein>
    <submittedName>
        <fullName evidence="3">Putative MobA-like protein</fullName>
    </submittedName>
</protein>
<dbReference type="SUPFAM" id="SSF53448">
    <property type="entry name" value="Nucleotide-diphospho-sugar transferases"/>
    <property type="match status" value="1"/>
</dbReference>
<proteinExistence type="predicted"/>
<keyword evidence="4" id="KW-1185">Reference proteome</keyword>
<dbReference type="PANTHER" id="PTHR43777">
    <property type="entry name" value="MOLYBDENUM COFACTOR CYTIDYLYLTRANSFERASE"/>
    <property type="match status" value="1"/>
</dbReference>
<dbReference type="PANTHER" id="PTHR43777:SF1">
    <property type="entry name" value="MOLYBDENUM COFACTOR CYTIDYLYLTRANSFERASE"/>
    <property type="match status" value="1"/>
</dbReference>
<evidence type="ECO:0000256" key="1">
    <source>
        <dbReference type="SAM" id="MobiDB-lite"/>
    </source>
</evidence>
<reference evidence="3 4" key="1">
    <citation type="submission" date="2012-06" db="EMBL/GenBank/DDBJ databases">
        <title>Complete genome of Terriglobus roseus DSM 18391.</title>
        <authorList>
            <consortium name="US DOE Joint Genome Institute (JGI-PGF)"/>
            <person name="Lucas S."/>
            <person name="Copeland A."/>
            <person name="Lapidus A."/>
            <person name="Glavina del Rio T."/>
            <person name="Dalin E."/>
            <person name="Tice H."/>
            <person name="Bruce D."/>
            <person name="Goodwin L."/>
            <person name="Pitluck S."/>
            <person name="Peters L."/>
            <person name="Mikhailova N."/>
            <person name="Munk A.C.C."/>
            <person name="Kyrpides N."/>
            <person name="Mavromatis K."/>
            <person name="Ivanova N."/>
            <person name="Brettin T."/>
            <person name="Detter J.C."/>
            <person name="Han C."/>
            <person name="Larimer F."/>
            <person name="Land M."/>
            <person name="Hauser L."/>
            <person name="Markowitz V."/>
            <person name="Cheng J.-F."/>
            <person name="Hugenholtz P."/>
            <person name="Woyke T."/>
            <person name="Wu D."/>
            <person name="Brambilla E."/>
            <person name="Klenk H.-P."/>
            <person name="Eisen J.A."/>
        </authorList>
    </citation>
    <scope>NUCLEOTIDE SEQUENCE [LARGE SCALE GENOMIC DNA]</scope>
    <source>
        <strain evidence="4">DSM 18391 / NRRL B-41598 / KBS 63</strain>
    </source>
</reference>
<gene>
    <name evidence="3" type="ordered locus">Terro_0348</name>
</gene>
<dbReference type="Pfam" id="PF12804">
    <property type="entry name" value="NTP_transf_3"/>
    <property type="match status" value="1"/>
</dbReference>
<feature type="region of interest" description="Disordered" evidence="1">
    <location>
        <begin position="194"/>
        <end position="219"/>
    </location>
</feature>
<feature type="domain" description="MobA-like NTP transferase" evidence="2">
    <location>
        <begin position="7"/>
        <end position="166"/>
    </location>
</feature>
<feature type="compositionally biased region" description="Basic and acidic residues" evidence="1">
    <location>
        <begin position="208"/>
        <end position="219"/>
    </location>
</feature>
<dbReference type="PATRIC" id="fig|926566.3.peg.350"/>
<dbReference type="KEGG" id="trs:Terro_0348"/>
<dbReference type="STRING" id="926566.Terro_0348"/>
<dbReference type="EMBL" id="CP003379">
    <property type="protein sequence ID" value="AFL86697.1"/>
    <property type="molecule type" value="Genomic_DNA"/>
</dbReference>
<evidence type="ECO:0000259" key="2">
    <source>
        <dbReference type="Pfam" id="PF12804"/>
    </source>
</evidence>
<dbReference type="HOGENOM" id="CLU_061980_2_0_0"/>
<dbReference type="InterPro" id="IPR025877">
    <property type="entry name" value="MobA-like_NTP_Trfase"/>
</dbReference>
<accession>I3ZBS9</accession>
<dbReference type="RefSeq" id="WP_014784266.1">
    <property type="nucleotide sequence ID" value="NC_018014.1"/>
</dbReference>
<name>I3ZBS9_TERRK</name>
<evidence type="ECO:0000313" key="4">
    <source>
        <dbReference type="Proteomes" id="UP000006056"/>
    </source>
</evidence>
<dbReference type="AlphaFoldDB" id="I3ZBS9"/>
<organism evidence="3 4">
    <name type="scientific">Terriglobus roseus (strain DSM 18391 / NRRL B-41598 / KBS 63)</name>
    <dbReference type="NCBI Taxonomy" id="926566"/>
    <lineage>
        <taxon>Bacteria</taxon>
        <taxon>Pseudomonadati</taxon>
        <taxon>Acidobacteriota</taxon>
        <taxon>Terriglobia</taxon>
        <taxon>Terriglobales</taxon>
        <taxon>Acidobacteriaceae</taxon>
        <taxon>Terriglobus</taxon>
    </lineage>
</organism>
<dbReference type="GO" id="GO:0016779">
    <property type="term" value="F:nucleotidyltransferase activity"/>
    <property type="evidence" value="ECO:0007669"/>
    <property type="project" value="UniProtKB-ARBA"/>
</dbReference>
<evidence type="ECO:0000313" key="3">
    <source>
        <dbReference type="EMBL" id="AFL86697.1"/>
    </source>
</evidence>
<dbReference type="OrthoDB" id="285216at2"/>
<dbReference type="Proteomes" id="UP000006056">
    <property type="component" value="Chromosome"/>
</dbReference>
<dbReference type="InterPro" id="IPR029044">
    <property type="entry name" value="Nucleotide-diphossugar_trans"/>
</dbReference>
<dbReference type="eggNOG" id="COG2068">
    <property type="taxonomic scope" value="Bacteria"/>
</dbReference>
<dbReference type="CDD" id="cd04182">
    <property type="entry name" value="GT_2_like_f"/>
    <property type="match status" value="1"/>
</dbReference>